<accession>A0A2R5GI16</accession>
<comment type="caution">
    <text evidence="1">The sequence shown here is derived from an EMBL/GenBank/DDBJ whole genome shotgun (WGS) entry which is preliminary data.</text>
</comment>
<dbReference type="OrthoDB" id="190072at2759"/>
<dbReference type="AlphaFoldDB" id="A0A2R5GI16"/>
<dbReference type="InParanoid" id="A0A2R5GI16"/>
<evidence type="ECO:0008006" key="3">
    <source>
        <dbReference type="Google" id="ProtNLM"/>
    </source>
</evidence>
<reference evidence="1 2" key="1">
    <citation type="submission" date="2017-12" db="EMBL/GenBank/DDBJ databases">
        <title>Sequencing, de novo assembly and annotation of complete genome of a new Thraustochytrid species, strain FCC1311.</title>
        <authorList>
            <person name="Sedici K."/>
            <person name="Godart F."/>
            <person name="Aiese Cigliano R."/>
            <person name="Sanseverino W."/>
            <person name="Barakat M."/>
            <person name="Ortet P."/>
            <person name="Marechal E."/>
            <person name="Cagnac O."/>
            <person name="Amato A."/>
        </authorList>
    </citation>
    <scope>NUCLEOTIDE SEQUENCE [LARGE SCALE GENOMIC DNA]</scope>
</reference>
<dbReference type="Proteomes" id="UP000241890">
    <property type="component" value="Unassembled WGS sequence"/>
</dbReference>
<evidence type="ECO:0000313" key="1">
    <source>
        <dbReference type="EMBL" id="GBG29368.1"/>
    </source>
</evidence>
<evidence type="ECO:0000313" key="2">
    <source>
        <dbReference type="Proteomes" id="UP000241890"/>
    </source>
</evidence>
<sequence>MSASEDGPSAAKVARHGEACLPLLRVGFCGVDESVAPEDVVEISRERAPWAEWGVLFRPEKEGQPRFPSMKWVEDSLCKVVCKANHQTGVPTVLLAAHLCSSRCEQVLNGDVSFVERLFALGFRRVQVNATKANNVDSSNLAAQVDNVTKCIAALPAMEWILQRNEETRALWEPLLARKDTLFNMSVLFDDSVGTGVERTTFPRPDVAEGLPCGYAGGIGPHNISKVLAGIASSAIDDFTDSSASHRAPWIDMESSLREKNADGQDIFSLARCRQCIDQVDAECKSGAVKVLVHSFTASV</sequence>
<organism evidence="1 2">
    <name type="scientific">Hondaea fermentalgiana</name>
    <dbReference type="NCBI Taxonomy" id="2315210"/>
    <lineage>
        <taxon>Eukaryota</taxon>
        <taxon>Sar</taxon>
        <taxon>Stramenopiles</taxon>
        <taxon>Bigyra</taxon>
        <taxon>Labyrinthulomycetes</taxon>
        <taxon>Thraustochytrida</taxon>
        <taxon>Thraustochytriidae</taxon>
        <taxon>Hondaea</taxon>
    </lineage>
</organism>
<proteinExistence type="predicted"/>
<name>A0A2R5GI16_9STRA</name>
<keyword evidence="2" id="KW-1185">Reference proteome</keyword>
<dbReference type="EMBL" id="BEYU01000056">
    <property type="protein sequence ID" value="GBG29368.1"/>
    <property type="molecule type" value="Genomic_DNA"/>
</dbReference>
<gene>
    <name evidence="1" type="ORF">FCC1311_055902</name>
</gene>
<protein>
    <recommendedName>
        <fullName evidence="3">Phosphoribosylanthranilate isomerase</fullName>
    </recommendedName>
</protein>